<dbReference type="OrthoDB" id="9816482at2"/>
<keyword evidence="8" id="KW-0175">Coiled coil</keyword>
<dbReference type="GO" id="GO:0005524">
    <property type="term" value="F:ATP binding"/>
    <property type="evidence" value="ECO:0007669"/>
    <property type="project" value="UniProtKB-KW"/>
</dbReference>
<evidence type="ECO:0000259" key="9">
    <source>
        <dbReference type="PROSITE" id="PS50109"/>
    </source>
</evidence>
<keyword evidence="5" id="KW-0418">Kinase</keyword>
<evidence type="ECO:0000256" key="5">
    <source>
        <dbReference type="ARBA" id="ARBA00022777"/>
    </source>
</evidence>
<dbReference type="InterPro" id="IPR003594">
    <property type="entry name" value="HATPase_dom"/>
</dbReference>
<reference evidence="10 11" key="1">
    <citation type="submission" date="2018-11" db="EMBL/GenBank/DDBJ databases">
        <title>Chryseotalea sanarue gen. nov., sp., nov., a member of the family Cytophagaceae, isolated from a brackish lake in Hamamatsu Japan.</title>
        <authorList>
            <person name="Maejima Y."/>
            <person name="Iino T."/>
            <person name="Muraguchi Y."/>
            <person name="Fukuda K."/>
            <person name="Ohkuma M."/>
            <person name="Moriuchi R."/>
            <person name="Dohra H."/>
            <person name="Kimbara K."/>
            <person name="Shintani M."/>
        </authorList>
    </citation>
    <scope>NUCLEOTIDE SEQUENCE [LARGE SCALE GENOMIC DNA]</scope>
    <source>
        <strain evidence="10 11">Ys</strain>
    </source>
</reference>
<gene>
    <name evidence="10" type="ORF">SanaruYs_31310</name>
</gene>
<name>A0A401UD81_9BACT</name>
<dbReference type="PRINTS" id="PR00344">
    <property type="entry name" value="BCTRLSENSOR"/>
</dbReference>
<sequence length="826" mass="95458">MSKIPFKVSARTAKLIGQENFSNPEGATIELVKNCYDADAKNCLVVYDILFDNVPETISAKDFKTYSLQNETVKASYKLKGGKYSLSKTSNEKRTIELTSFFFSFNSIYIIDNGEGMTKSVIQNQWMEIGTGNKEINYISDDGRIKTGAKGIGRFALDRLGYFAEMWTVPKDKKTGKGFYWSMDWKQFDNANKSISEIQADFEEKDLNLKSFLQENFKTHARLNDFIKTKSFSNGTIIKISKLKDSWNDTSLRSVFKSLEALIPPKELEIPFAVNLYELQKPKSFGEVETAYFNDYDYKVFAAYNAKDLSISLEVTRSELDLKKIKKDFAYIFKNTKKPFDLRTLQKKEFTLSRTANEILKWEETNYSKATLKRLGSFNFSFYFLKNQVSQKEDYPYLPINSKERKEIIERFGGIKIYRDSFRVRPYGDTGNDWLKLGERAAVSPAGPGQRIGDWKVRPNQIAGLVSISRIENPNLLDKSDRGGLQENESFETLQKLLKAIIAEFELDRTKILNPFYLDARVKEEKARAEEIRNEAEKLADKILLEREKIEEKGKKGEEEKTTYKKLIEKSLEKFEKRDDEDAEIAQIRTLASLGLIVSSFSHELKEARNNFSDIEDLEKTFNRIVPDEKRKSIDFKDGINSIERLKLANEKIVHWVDYSLTAIKRDKRKREAIKFDKYFLSLIKNWKTVLKNSNIELDVKNNIKKSYVYRAFEMDMNTIFNNLISNSIDAFHNLRVIRDRKIVIAFSVVKDNIQIIYSDNGTGLSSILKRDKDEIFLPFITTKKEGTGLGMYLVKNVVSDNNGSVEIIDSPIGFKLKINFPIRKK</sequence>
<dbReference type="Pfam" id="PF13589">
    <property type="entry name" value="HATPase_c_3"/>
    <property type="match status" value="1"/>
</dbReference>
<keyword evidence="4" id="KW-0547">Nucleotide-binding</keyword>
<dbReference type="PROSITE" id="PS50109">
    <property type="entry name" value="HIS_KIN"/>
    <property type="match status" value="1"/>
</dbReference>
<dbReference type="AlphaFoldDB" id="A0A401UD81"/>
<dbReference type="SUPFAM" id="SSF55874">
    <property type="entry name" value="ATPase domain of HSP90 chaperone/DNA topoisomerase II/histidine kinase"/>
    <property type="match status" value="2"/>
</dbReference>
<evidence type="ECO:0000256" key="1">
    <source>
        <dbReference type="ARBA" id="ARBA00000085"/>
    </source>
</evidence>
<evidence type="ECO:0000256" key="6">
    <source>
        <dbReference type="ARBA" id="ARBA00022840"/>
    </source>
</evidence>
<comment type="caution">
    <text evidence="10">The sequence shown here is derived from an EMBL/GenBank/DDBJ whole genome shotgun (WGS) entry which is preliminary data.</text>
</comment>
<dbReference type="RefSeq" id="WP_127123548.1">
    <property type="nucleotide sequence ID" value="NZ_BHXQ01000006.1"/>
</dbReference>
<organism evidence="10 11">
    <name type="scientific">Chryseotalea sanaruensis</name>
    <dbReference type="NCBI Taxonomy" id="2482724"/>
    <lineage>
        <taxon>Bacteria</taxon>
        <taxon>Pseudomonadati</taxon>
        <taxon>Bacteroidota</taxon>
        <taxon>Cytophagia</taxon>
        <taxon>Cytophagales</taxon>
        <taxon>Chryseotaleaceae</taxon>
        <taxon>Chryseotalea</taxon>
    </lineage>
</organism>
<keyword evidence="11" id="KW-1185">Reference proteome</keyword>
<evidence type="ECO:0000313" key="10">
    <source>
        <dbReference type="EMBL" id="GCC52891.1"/>
    </source>
</evidence>
<dbReference type="InterPro" id="IPR036890">
    <property type="entry name" value="HATPase_C_sf"/>
</dbReference>
<feature type="domain" description="Histidine kinase" evidence="9">
    <location>
        <begin position="600"/>
        <end position="825"/>
    </location>
</feature>
<proteinExistence type="predicted"/>
<dbReference type="GO" id="GO:0000160">
    <property type="term" value="P:phosphorelay signal transduction system"/>
    <property type="evidence" value="ECO:0007669"/>
    <property type="project" value="UniProtKB-KW"/>
</dbReference>
<dbReference type="GO" id="GO:0004673">
    <property type="term" value="F:protein histidine kinase activity"/>
    <property type="evidence" value="ECO:0007669"/>
    <property type="project" value="UniProtKB-EC"/>
</dbReference>
<evidence type="ECO:0000256" key="4">
    <source>
        <dbReference type="ARBA" id="ARBA00022741"/>
    </source>
</evidence>
<dbReference type="PANTHER" id="PTHR43065:SF46">
    <property type="entry name" value="C4-DICARBOXYLATE TRANSPORT SENSOR PROTEIN DCTB"/>
    <property type="match status" value="1"/>
</dbReference>
<accession>A0A401UD81</accession>
<evidence type="ECO:0000256" key="7">
    <source>
        <dbReference type="ARBA" id="ARBA00023012"/>
    </source>
</evidence>
<keyword evidence="3" id="KW-0808">Transferase</keyword>
<dbReference type="PANTHER" id="PTHR43065">
    <property type="entry name" value="SENSOR HISTIDINE KINASE"/>
    <property type="match status" value="1"/>
</dbReference>
<dbReference type="InterPro" id="IPR004358">
    <property type="entry name" value="Sig_transdc_His_kin-like_C"/>
</dbReference>
<dbReference type="EC" id="2.7.13.3" evidence="2"/>
<keyword evidence="6" id="KW-0067">ATP-binding</keyword>
<dbReference type="EMBL" id="BHXQ01000006">
    <property type="protein sequence ID" value="GCC52891.1"/>
    <property type="molecule type" value="Genomic_DNA"/>
</dbReference>
<dbReference type="Proteomes" id="UP000288227">
    <property type="component" value="Unassembled WGS sequence"/>
</dbReference>
<dbReference type="SMART" id="SM00387">
    <property type="entry name" value="HATPase_c"/>
    <property type="match status" value="1"/>
</dbReference>
<evidence type="ECO:0000256" key="3">
    <source>
        <dbReference type="ARBA" id="ARBA00022679"/>
    </source>
</evidence>
<evidence type="ECO:0000256" key="8">
    <source>
        <dbReference type="SAM" id="Coils"/>
    </source>
</evidence>
<dbReference type="Gene3D" id="3.30.565.10">
    <property type="entry name" value="Histidine kinase-like ATPase, C-terminal domain"/>
    <property type="match status" value="2"/>
</dbReference>
<dbReference type="InterPro" id="IPR005467">
    <property type="entry name" value="His_kinase_dom"/>
</dbReference>
<comment type="catalytic activity">
    <reaction evidence="1">
        <text>ATP + protein L-histidine = ADP + protein N-phospho-L-histidine.</text>
        <dbReference type="EC" id="2.7.13.3"/>
    </reaction>
</comment>
<keyword evidence="7" id="KW-0902">Two-component regulatory system</keyword>
<evidence type="ECO:0000256" key="2">
    <source>
        <dbReference type="ARBA" id="ARBA00012438"/>
    </source>
</evidence>
<protein>
    <recommendedName>
        <fullName evidence="2">histidine kinase</fullName>
        <ecNumber evidence="2">2.7.13.3</ecNumber>
    </recommendedName>
</protein>
<evidence type="ECO:0000313" key="11">
    <source>
        <dbReference type="Proteomes" id="UP000288227"/>
    </source>
</evidence>
<dbReference type="Pfam" id="PF02518">
    <property type="entry name" value="HATPase_c"/>
    <property type="match status" value="1"/>
</dbReference>
<feature type="coiled-coil region" evidence="8">
    <location>
        <begin position="519"/>
        <end position="553"/>
    </location>
</feature>